<proteinExistence type="predicted"/>
<name>A0ABV8E7Z2_9HYPH</name>
<evidence type="ECO:0000313" key="1">
    <source>
        <dbReference type="EMBL" id="MFC3968035.1"/>
    </source>
</evidence>
<organism evidence="1 2">
    <name type="scientific">Rhizobium lemnae</name>
    <dbReference type="NCBI Taxonomy" id="1214924"/>
    <lineage>
        <taxon>Bacteria</taxon>
        <taxon>Pseudomonadati</taxon>
        <taxon>Pseudomonadota</taxon>
        <taxon>Alphaproteobacteria</taxon>
        <taxon>Hyphomicrobiales</taxon>
        <taxon>Rhizobiaceae</taxon>
        <taxon>Rhizobium/Agrobacterium group</taxon>
        <taxon>Rhizobium</taxon>
    </lineage>
</organism>
<dbReference type="Proteomes" id="UP001595697">
    <property type="component" value="Unassembled WGS sequence"/>
</dbReference>
<evidence type="ECO:0000313" key="2">
    <source>
        <dbReference type="Proteomes" id="UP001595697"/>
    </source>
</evidence>
<protein>
    <submittedName>
        <fullName evidence="1">Uncharacterized protein</fullName>
    </submittedName>
</protein>
<dbReference type="RefSeq" id="WP_247260844.1">
    <property type="nucleotide sequence ID" value="NZ_JALJQZ010000012.1"/>
</dbReference>
<keyword evidence="2" id="KW-1185">Reference proteome</keyword>
<comment type="caution">
    <text evidence="1">The sequence shown here is derived from an EMBL/GenBank/DDBJ whole genome shotgun (WGS) entry which is preliminary data.</text>
</comment>
<reference evidence="2" key="1">
    <citation type="journal article" date="2019" name="Int. J. Syst. Evol. Microbiol.">
        <title>The Global Catalogue of Microorganisms (GCM) 10K type strain sequencing project: providing services to taxonomists for standard genome sequencing and annotation.</title>
        <authorList>
            <consortium name="The Broad Institute Genomics Platform"/>
            <consortium name="The Broad Institute Genome Sequencing Center for Infectious Disease"/>
            <person name="Wu L."/>
            <person name="Ma J."/>
        </authorList>
    </citation>
    <scope>NUCLEOTIDE SEQUENCE [LARGE SCALE GENOMIC DNA]</scope>
    <source>
        <strain evidence="2">TBRC 5781</strain>
    </source>
</reference>
<accession>A0ABV8E7Z2</accession>
<sequence>MPQILFLAILIGGGWLLYRKFVNDAEKLARLRRAREKERQTGAIGTLVKDPVTGEYRVKREDEE</sequence>
<gene>
    <name evidence="1" type="ORF">ACFOVS_07805</name>
</gene>
<dbReference type="EMBL" id="JBHSBD010000028">
    <property type="protein sequence ID" value="MFC3968035.1"/>
    <property type="molecule type" value="Genomic_DNA"/>
</dbReference>